<dbReference type="EMBL" id="CP015970">
    <property type="protein sequence ID" value="AOZ47950.1"/>
    <property type="molecule type" value="Genomic_DNA"/>
</dbReference>
<feature type="transmembrane region" description="Helical" evidence="2">
    <location>
        <begin position="34"/>
        <end position="53"/>
    </location>
</feature>
<keyword evidence="2" id="KW-0472">Membrane</keyword>
<evidence type="ECO:0000256" key="2">
    <source>
        <dbReference type="SAM" id="Phobius"/>
    </source>
</evidence>
<gene>
    <name evidence="4" type="ORF">A8L58_16065</name>
    <name evidence="3" type="ORF">AXH35_14610</name>
</gene>
<dbReference type="RefSeq" id="WP_062820339.1">
    <property type="nucleotide sequence ID" value="NZ_CP014352.1"/>
</dbReference>
<name>A0AAC8YGY9_9ACTN</name>
<accession>A0AAC8YGY9</accession>
<dbReference type="EMBL" id="CP014352">
    <property type="protein sequence ID" value="AMS06503.1"/>
    <property type="molecule type" value="Genomic_DNA"/>
</dbReference>
<evidence type="ECO:0000313" key="6">
    <source>
        <dbReference type="Proteomes" id="UP000178666"/>
    </source>
</evidence>
<feature type="transmembrane region" description="Helical" evidence="2">
    <location>
        <begin position="65"/>
        <end position="84"/>
    </location>
</feature>
<evidence type="ECO:0000313" key="5">
    <source>
        <dbReference type="Proteomes" id="UP000075221"/>
    </source>
</evidence>
<dbReference type="Proteomes" id="UP000178666">
    <property type="component" value="Chromosome"/>
</dbReference>
<proteinExistence type="predicted"/>
<keyword evidence="2" id="KW-1133">Transmembrane helix</keyword>
<reference evidence="4 6" key="1">
    <citation type="journal article" date="2016" name="Plant Dis.">
        <title>Improved production of propionic acid using genome shuffling.</title>
        <authorList>
            <person name="Luna-Flores C.H."/>
            <person name="Palfreyman R.W."/>
            <person name="Kromer J.O."/>
            <person name="Nielsen L.K."/>
            <person name="Marcellin E."/>
        </authorList>
    </citation>
    <scope>NUCLEOTIDE SEQUENCE [LARGE SCALE GENOMIC DNA]</scope>
    <source>
        <strain evidence="4 6">F3E8</strain>
    </source>
</reference>
<evidence type="ECO:0000256" key="1">
    <source>
        <dbReference type="SAM" id="MobiDB-lite"/>
    </source>
</evidence>
<evidence type="ECO:0000313" key="4">
    <source>
        <dbReference type="EMBL" id="AOZ47950.1"/>
    </source>
</evidence>
<dbReference type="AlphaFoldDB" id="A0AAC8YGY9"/>
<dbReference type="InterPro" id="IPR019681">
    <property type="entry name" value="DUF2530"/>
</dbReference>
<keyword evidence="2" id="KW-0812">Transmembrane</keyword>
<dbReference type="Proteomes" id="UP000075221">
    <property type="component" value="Chromosome"/>
</dbReference>
<dbReference type="Pfam" id="PF10745">
    <property type="entry name" value="DUF2530"/>
    <property type="match status" value="1"/>
</dbReference>
<organism evidence="3 5">
    <name type="scientific">Acidipropionibacterium acidipropionici</name>
    <dbReference type="NCBI Taxonomy" id="1748"/>
    <lineage>
        <taxon>Bacteria</taxon>
        <taxon>Bacillati</taxon>
        <taxon>Actinomycetota</taxon>
        <taxon>Actinomycetes</taxon>
        <taxon>Propionibacteriales</taxon>
        <taxon>Propionibacteriaceae</taxon>
        <taxon>Acidipropionibacterium</taxon>
    </lineage>
</organism>
<feature type="region of interest" description="Disordered" evidence="1">
    <location>
        <begin position="1"/>
        <end position="25"/>
    </location>
</feature>
<reference evidence="3 5" key="2">
    <citation type="submission" date="2016-02" db="EMBL/GenBank/DDBJ databases">
        <title>Complete Genome Sequence of Propionibacterium acidipropionici ATCC 55737.</title>
        <authorList>
            <person name="Luna Flores C.H."/>
            <person name="Nielsen L.K."/>
            <person name="Marcellin E."/>
        </authorList>
    </citation>
    <scope>NUCLEOTIDE SEQUENCE [LARGE SCALE GENOMIC DNA]</scope>
    <source>
        <strain evidence="3 5">ATCC 55737</strain>
    </source>
</reference>
<sequence length="106" mass="11376">MGNTDDRQDVGALDDDRPRGLVQATVPPLDQDGLTGAMVGTAAFLAAFVVCWIRLDALRTAGYGDWLWICLTGAALGIVGILYISRRRHKLAANQSNSDESTEIVS</sequence>
<feature type="compositionally biased region" description="Basic and acidic residues" evidence="1">
    <location>
        <begin position="1"/>
        <end position="19"/>
    </location>
</feature>
<keyword evidence="6" id="KW-1185">Reference proteome</keyword>
<evidence type="ECO:0000313" key="3">
    <source>
        <dbReference type="EMBL" id="AMS06503.1"/>
    </source>
</evidence>
<evidence type="ECO:0008006" key="7">
    <source>
        <dbReference type="Google" id="ProtNLM"/>
    </source>
</evidence>
<protein>
    <recommendedName>
        <fullName evidence="7">DUF2530 domain-containing protein</fullName>
    </recommendedName>
</protein>